<gene>
    <name evidence="1" type="ORF">ACFSJT_05145</name>
</gene>
<protein>
    <recommendedName>
        <fullName evidence="3">DUF3221 domain-containing protein</fullName>
    </recommendedName>
</protein>
<proteinExistence type="predicted"/>
<reference evidence="2" key="1">
    <citation type="journal article" date="2019" name="Int. J. Syst. Evol. Microbiol.">
        <title>The Global Catalogue of Microorganisms (GCM) 10K type strain sequencing project: providing services to taxonomists for standard genome sequencing and annotation.</title>
        <authorList>
            <consortium name="The Broad Institute Genomics Platform"/>
            <consortium name="The Broad Institute Genome Sequencing Center for Infectious Disease"/>
            <person name="Wu L."/>
            <person name="Ma J."/>
        </authorList>
    </citation>
    <scope>NUCLEOTIDE SEQUENCE [LARGE SCALE GENOMIC DNA]</scope>
    <source>
        <strain evidence="2">DT92</strain>
    </source>
</reference>
<dbReference type="RefSeq" id="WP_378319148.1">
    <property type="nucleotide sequence ID" value="NZ_JBHUHY010000003.1"/>
</dbReference>
<accession>A0ABW5AT38</accession>
<evidence type="ECO:0000313" key="2">
    <source>
        <dbReference type="Proteomes" id="UP001597344"/>
    </source>
</evidence>
<dbReference type="Proteomes" id="UP001597344">
    <property type="component" value="Unassembled WGS sequence"/>
</dbReference>
<evidence type="ECO:0008006" key="3">
    <source>
        <dbReference type="Google" id="ProtNLM"/>
    </source>
</evidence>
<keyword evidence="2" id="KW-1185">Reference proteome</keyword>
<dbReference type="EMBL" id="JBHUHY010000003">
    <property type="protein sequence ID" value="MFD2186168.1"/>
    <property type="molecule type" value="Genomic_DNA"/>
</dbReference>
<comment type="caution">
    <text evidence="1">The sequence shown here is derived from an EMBL/GenBank/DDBJ whole genome shotgun (WGS) entry which is preliminary data.</text>
</comment>
<sequence>MRKKILYIALLLILALIVYEAYLFITSEGNTYLVVSGQNRSNYGKAVLYINDVKKDTVNLNDHFAHIGEYTLSFGRNKLRLEGVNSSVDYETDIIFIGLYNWQLIEFTEQGFLKDTFYLSPRFE</sequence>
<organism evidence="1 2">
    <name type="scientific">Aquimarina celericrescens</name>
    <dbReference type="NCBI Taxonomy" id="1964542"/>
    <lineage>
        <taxon>Bacteria</taxon>
        <taxon>Pseudomonadati</taxon>
        <taxon>Bacteroidota</taxon>
        <taxon>Flavobacteriia</taxon>
        <taxon>Flavobacteriales</taxon>
        <taxon>Flavobacteriaceae</taxon>
        <taxon>Aquimarina</taxon>
    </lineage>
</organism>
<name>A0ABW5AT38_9FLAO</name>
<evidence type="ECO:0000313" key="1">
    <source>
        <dbReference type="EMBL" id="MFD2186168.1"/>
    </source>
</evidence>